<feature type="region of interest" description="Disordered" evidence="1">
    <location>
        <begin position="595"/>
        <end position="627"/>
    </location>
</feature>
<feature type="compositionally biased region" description="Acidic residues" evidence="1">
    <location>
        <begin position="195"/>
        <end position="209"/>
    </location>
</feature>
<evidence type="ECO:0000313" key="3">
    <source>
        <dbReference type="Proteomes" id="UP000313359"/>
    </source>
</evidence>
<protein>
    <submittedName>
        <fullName evidence="2">Uncharacterized protein</fullName>
    </submittedName>
</protein>
<evidence type="ECO:0000256" key="1">
    <source>
        <dbReference type="SAM" id="MobiDB-lite"/>
    </source>
</evidence>
<dbReference type="Proteomes" id="UP000313359">
    <property type="component" value="Unassembled WGS sequence"/>
</dbReference>
<name>A0A5C2S158_9APHY</name>
<accession>A0A5C2S158</accession>
<feature type="region of interest" description="Disordered" evidence="1">
    <location>
        <begin position="1"/>
        <end position="34"/>
    </location>
</feature>
<sequence>MSSSDGDDDNDMVDELIDDDVGSSGHTGNVKEDINQWIEDIGRDRFLRYVPTGFGPKRIKKKRTGAAKPVKAATSSGKKGGPSSGNGKGGKDGKSGKEKVQRKGVVTKAKVSEKMGKGKDKDKGEGVEEQDSVTGVARPQRKADPLIDALFPLSSEDDDQDEDTFLRKHAARACGRNKLIELSDVDDTDTKPIELDDDDDDDDDDEDEEIKPPPPKRRRKSEPNDEGQTYSAYIMLEPDEAHTIPKTSLSRFQGKATKSLPPSKPTLRGPFEFGDDVSYWDFMDRFATACRTLRRRLEPEEMTWQYEKPANSPNRPLTDESGYRLMLKQLKTNKVKVINIRHPAVKENIAPPRVQYAAYDDHSEDEYDNMRRSPTKYSVQAQLLATERSLRDPMRMLEDKYPEGNYLELFPGNKKRWYAGADGLFWELTRSRLQAWATALSDHAPGVDINTPPVSIHFARKQAIKPRNNAVSTPSSAASGMPVSAPIPSTSSITLDATSLLASLFSSASPHVHAPFPNQIPALGISPALAQQLSMLSTLSQPALTQPLQMSFAQQSSAAQQLPALAQPAITEQLLALAQHLPVFTQHVPALAPQVPQSTSPHFVPSSLPRPPHSETLSAVTPASTSQHLTHIRGEGELGFTFGGWQCLDGGEGAT</sequence>
<feature type="compositionally biased region" description="Basic and acidic residues" evidence="1">
    <location>
        <begin position="110"/>
        <end position="126"/>
    </location>
</feature>
<keyword evidence="3" id="KW-1185">Reference proteome</keyword>
<feature type="compositionally biased region" description="Gly residues" evidence="1">
    <location>
        <begin position="78"/>
        <end position="88"/>
    </location>
</feature>
<feature type="compositionally biased region" description="Polar residues" evidence="1">
    <location>
        <begin position="615"/>
        <end position="627"/>
    </location>
</feature>
<feature type="region of interest" description="Disordered" evidence="1">
    <location>
        <begin position="49"/>
        <end position="227"/>
    </location>
</feature>
<dbReference type="OrthoDB" id="3056089at2759"/>
<dbReference type="EMBL" id="ML122282">
    <property type="protein sequence ID" value="RPD57203.1"/>
    <property type="molecule type" value="Genomic_DNA"/>
</dbReference>
<feature type="compositionally biased region" description="Acidic residues" evidence="1">
    <location>
        <begin position="1"/>
        <end position="21"/>
    </location>
</feature>
<proteinExistence type="predicted"/>
<dbReference type="AlphaFoldDB" id="A0A5C2S158"/>
<organism evidence="2 3">
    <name type="scientific">Lentinus tigrinus ALCF2SS1-6</name>
    <dbReference type="NCBI Taxonomy" id="1328759"/>
    <lineage>
        <taxon>Eukaryota</taxon>
        <taxon>Fungi</taxon>
        <taxon>Dikarya</taxon>
        <taxon>Basidiomycota</taxon>
        <taxon>Agaricomycotina</taxon>
        <taxon>Agaricomycetes</taxon>
        <taxon>Polyporales</taxon>
        <taxon>Polyporaceae</taxon>
        <taxon>Lentinus</taxon>
    </lineage>
</organism>
<evidence type="ECO:0000313" key="2">
    <source>
        <dbReference type="EMBL" id="RPD57203.1"/>
    </source>
</evidence>
<gene>
    <name evidence="2" type="ORF">L227DRAFT_613821</name>
</gene>
<feature type="compositionally biased region" description="Basic and acidic residues" evidence="1">
    <location>
        <begin position="89"/>
        <end position="101"/>
    </location>
</feature>
<reference evidence="2" key="1">
    <citation type="journal article" date="2018" name="Genome Biol. Evol.">
        <title>Genomics and development of Lentinus tigrinus, a white-rot wood-decaying mushroom with dimorphic fruiting bodies.</title>
        <authorList>
            <person name="Wu B."/>
            <person name="Xu Z."/>
            <person name="Knudson A."/>
            <person name="Carlson A."/>
            <person name="Chen N."/>
            <person name="Kovaka S."/>
            <person name="LaButti K."/>
            <person name="Lipzen A."/>
            <person name="Pennachio C."/>
            <person name="Riley R."/>
            <person name="Schakwitz W."/>
            <person name="Umezawa K."/>
            <person name="Ohm R.A."/>
            <person name="Grigoriev I.V."/>
            <person name="Nagy L.G."/>
            <person name="Gibbons J."/>
            <person name="Hibbett D."/>
        </authorList>
    </citation>
    <scope>NUCLEOTIDE SEQUENCE [LARGE SCALE GENOMIC DNA]</scope>
    <source>
        <strain evidence="2">ALCF2SS1-6</strain>
    </source>
</reference>